<reference evidence="1 2" key="1">
    <citation type="submission" date="2019-05" db="EMBL/GenBank/DDBJ databases">
        <title>Another draft genome of Portunus trituberculatus and its Hox gene families provides insights of decapod evolution.</title>
        <authorList>
            <person name="Jeong J.-H."/>
            <person name="Song I."/>
            <person name="Kim S."/>
            <person name="Choi T."/>
            <person name="Kim D."/>
            <person name="Ryu S."/>
            <person name="Kim W."/>
        </authorList>
    </citation>
    <scope>NUCLEOTIDE SEQUENCE [LARGE SCALE GENOMIC DNA]</scope>
    <source>
        <tissue evidence="1">Muscle</tissue>
    </source>
</reference>
<name>A0A5B7D7K9_PORTR</name>
<organism evidence="1 2">
    <name type="scientific">Portunus trituberculatus</name>
    <name type="common">Swimming crab</name>
    <name type="synonym">Neptunus trituberculatus</name>
    <dbReference type="NCBI Taxonomy" id="210409"/>
    <lineage>
        <taxon>Eukaryota</taxon>
        <taxon>Metazoa</taxon>
        <taxon>Ecdysozoa</taxon>
        <taxon>Arthropoda</taxon>
        <taxon>Crustacea</taxon>
        <taxon>Multicrustacea</taxon>
        <taxon>Malacostraca</taxon>
        <taxon>Eumalacostraca</taxon>
        <taxon>Eucarida</taxon>
        <taxon>Decapoda</taxon>
        <taxon>Pleocyemata</taxon>
        <taxon>Brachyura</taxon>
        <taxon>Eubrachyura</taxon>
        <taxon>Portunoidea</taxon>
        <taxon>Portunidae</taxon>
        <taxon>Portuninae</taxon>
        <taxon>Portunus</taxon>
    </lineage>
</organism>
<evidence type="ECO:0000313" key="1">
    <source>
        <dbReference type="EMBL" id="MPC17288.1"/>
    </source>
</evidence>
<sequence>MMHFHDCEGKEILPHHLLWTPGNPLFELVKEDIPMSSYVLLIDSISFPLPTTSYLLQHNHQDRDGSFHV</sequence>
<dbReference type="Proteomes" id="UP000324222">
    <property type="component" value="Unassembled WGS sequence"/>
</dbReference>
<proteinExistence type="predicted"/>
<accession>A0A5B7D7K9</accession>
<dbReference type="AlphaFoldDB" id="A0A5B7D7K9"/>
<keyword evidence="2" id="KW-1185">Reference proteome</keyword>
<comment type="caution">
    <text evidence="1">The sequence shown here is derived from an EMBL/GenBank/DDBJ whole genome shotgun (WGS) entry which is preliminary data.</text>
</comment>
<evidence type="ECO:0000313" key="2">
    <source>
        <dbReference type="Proteomes" id="UP000324222"/>
    </source>
</evidence>
<protein>
    <submittedName>
        <fullName evidence="1">Uncharacterized protein</fullName>
    </submittedName>
</protein>
<gene>
    <name evidence="1" type="ORF">E2C01_010138</name>
</gene>
<dbReference type="EMBL" id="VSRR010000575">
    <property type="protein sequence ID" value="MPC17288.1"/>
    <property type="molecule type" value="Genomic_DNA"/>
</dbReference>